<organism evidence="6 7">
    <name type="scientific">Limnobaculum eriocheiris</name>
    <dbReference type="NCBI Taxonomy" id="2897391"/>
    <lineage>
        <taxon>Bacteria</taxon>
        <taxon>Pseudomonadati</taxon>
        <taxon>Pseudomonadota</taxon>
        <taxon>Gammaproteobacteria</taxon>
        <taxon>Enterobacterales</taxon>
        <taxon>Budviciaceae</taxon>
        <taxon>Limnobaculum</taxon>
    </lineage>
</organism>
<evidence type="ECO:0000313" key="7">
    <source>
        <dbReference type="Proteomes" id="UP001139171"/>
    </source>
</evidence>
<comment type="subcellular location">
    <subcellularLocation>
        <location evidence="1">Cell outer membrane</location>
    </subcellularLocation>
</comment>
<keyword evidence="7" id="KW-1185">Reference proteome</keyword>
<dbReference type="InterPro" id="IPR050330">
    <property type="entry name" value="Bact_OuterMem_StrucFunc"/>
</dbReference>
<dbReference type="AlphaFoldDB" id="A0A9X1SK20"/>
<accession>A0A9X1SK20</accession>
<comment type="caution">
    <text evidence="6">The sequence shown here is derived from an EMBL/GenBank/DDBJ whole genome shotgun (WGS) entry which is preliminary data.</text>
</comment>
<dbReference type="Proteomes" id="UP001139171">
    <property type="component" value="Unassembled WGS sequence"/>
</dbReference>
<sequence length="86" mass="9497">MVAILKAYPNVKLKLGGYTDNTGTEEINLKLSQDRADSVRAQMIQLGADASRLEAKGYGSEHPVAPNDTDENRAKNRRIDILVIEK</sequence>
<dbReference type="PANTHER" id="PTHR30329">
    <property type="entry name" value="STATOR ELEMENT OF FLAGELLAR MOTOR COMPLEX"/>
    <property type="match status" value="1"/>
</dbReference>
<dbReference type="Gene3D" id="3.30.1330.60">
    <property type="entry name" value="OmpA-like domain"/>
    <property type="match status" value="1"/>
</dbReference>
<proteinExistence type="predicted"/>
<protein>
    <submittedName>
        <fullName evidence="6">OmpA family protein</fullName>
    </submittedName>
</protein>
<dbReference type="InterPro" id="IPR006665">
    <property type="entry name" value="OmpA-like"/>
</dbReference>
<evidence type="ECO:0000256" key="4">
    <source>
        <dbReference type="PROSITE-ProRule" id="PRU00473"/>
    </source>
</evidence>
<keyword evidence="3" id="KW-0998">Cell outer membrane</keyword>
<evidence type="ECO:0000256" key="3">
    <source>
        <dbReference type="ARBA" id="ARBA00023237"/>
    </source>
</evidence>
<evidence type="ECO:0000313" key="6">
    <source>
        <dbReference type="EMBL" id="MCD1125180.1"/>
    </source>
</evidence>
<dbReference type="PROSITE" id="PS51123">
    <property type="entry name" value="OMPA_2"/>
    <property type="match status" value="1"/>
</dbReference>
<dbReference type="PRINTS" id="PR01021">
    <property type="entry name" value="OMPADOMAIN"/>
</dbReference>
<evidence type="ECO:0000259" key="5">
    <source>
        <dbReference type="PROSITE" id="PS51123"/>
    </source>
</evidence>
<evidence type="ECO:0000256" key="1">
    <source>
        <dbReference type="ARBA" id="ARBA00004442"/>
    </source>
</evidence>
<dbReference type="Pfam" id="PF00691">
    <property type="entry name" value="OmpA"/>
    <property type="match status" value="1"/>
</dbReference>
<dbReference type="InterPro" id="IPR006664">
    <property type="entry name" value="OMP_bac"/>
</dbReference>
<dbReference type="PANTHER" id="PTHR30329:SF21">
    <property type="entry name" value="LIPOPROTEIN YIAD-RELATED"/>
    <property type="match status" value="1"/>
</dbReference>
<dbReference type="EMBL" id="JAJNAG010000004">
    <property type="protein sequence ID" value="MCD1125180.1"/>
    <property type="molecule type" value="Genomic_DNA"/>
</dbReference>
<evidence type="ECO:0000256" key="2">
    <source>
        <dbReference type="ARBA" id="ARBA00023136"/>
    </source>
</evidence>
<name>A0A9X1SK20_9GAMM</name>
<gene>
    <name evidence="6" type="ORF">LPW36_03920</name>
</gene>
<keyword evidence="2 4" id="KW-0472">Membrane</keyword>
<dbReference type="CDD" id="cd07185">
    <property type="entry name" value="OmpA_C-like"/>
    <property type="match status" value="1"/>
</dbReference>
<reference evidence="6" key="1">
    <citation type="submission" date="2021-11" db="EMBL/GenBank/DDBJ databases">
        <title>Jinshanibacter sp. isolated from one year old Eriocheir sinensis.</title>
        <authorList>
            <person name="Li J.-Y."/>
            <person name="He W."/>
            <person name="Gao T.-H."/>
        </authorList>
    </citation>
    <scope>NUCLEOTIDE SEQUENCE</scope>
    <source>
        <strain evidence="6">LJY008</strain>
    </source>
</reference>
<dbReference type="SUPFAM" id="SSF103088">
    <property type="entry name" value="OmpA-like"/>
    <property type="match status" value="1"/>
</dbReference>
<feature type="domain" description="OmpA-like" evidence="5">
    <location>
        <begin position="1"/>
        <end position="86"/>
    </location>
</feature>
<dbReference type="InterPro" id="IPR036737">
    <property type="entry name" value="OmpA-like_sf"/>
</dbReference>
<dbReference type="GO" id="GO:0009279">
    <property type="term" value="C:cell outer membrane"/>
    <property type="evidence" value="ECO:0007669"/>
    <property type="project" value="UniProtKB-SubCell"/>
</dbReference>